<sequence>MRPSTVTSLPFLIFSSLSISPRTANLNGKNPSLESHALSHCIAADNSSSASGTTFFISPLVNNGSTQLSWTLGIHIQNSSDDTGRNKLIQIERDFYFGLGSDPGSIQNASFRACSIFYHGASEPLYSDANPDGRRTQELSDDCVRDLTALVNNTAQELMPQNDGDLSNVCKKLVETTTGNRPTSCHNYNLGELHFQAFTNRNTSSTSSSGNCHSSSGGDYNLTLVDSNSFANANGSTNLKNMVLGATPIITVFYPESNLSRPDIQYMALKPEDTSNLIGQVSGSLASGFTAPSIGEEVLGEGHQEDIAYSRQQDPPLDGEPFEALAASSSGKSKYYMLADHNGPSELNKLVPQKAEFSLEDDGGLPAIAWNLGRD</sequence>
<protein>
    <submittedName>
        <fullName evidence="1">Uncharacterized protein</fullName>
    </submittedName>
</protein>
<name>A0AAN4PJP2_ASPLE</name>
<proteinExistence type="predicted"/>
<comment type="caution">
    <text evidence="1">The sequence shown here is derived from an EMBL/GenBank/DDBJ whole genome shotgun (WGS) entry which is preliminary data.</text>
</comment>
<evidence type="ECO:0000313" key="2">
    <source>
        <dbReference type="Proteomes" id="UP000051487"/>
    </source>
</evidence>
<accession>A0AAN4PJP2</accession>
<dbReference type="EMBL" id="BCLY01000009">
    <property type="protein sequence ID" value="GAQ07974.1"/>
    <property type="molecule type" value="Genomic_DNA"/>
</dbReference>
<reference evidence="1 2" key="1">
    <citation type="submission" date="2015-11" db="EMBL/GenBank/DDBJ databases">
        <title>Aspergillus lentulus strain IFM 54703T.</title>
        <authorList>
            <person name="Kusuya Y."/>
            <person name="Sakai K."/>
            <person name="Kamei K."/>
            <person name="Takahashi H."/>
            <person name="Yaguchi T."/>
        </authorList>
    </citation>
    <scope>NUCLEOTIDE SEQUENCE [LARGE SCALE GENOMIC DNA]</scope>
    <source>
        <strain evidence="1 2">IFM 54703</strain>
    </source>
</reference>
<organism evidence="1 2">
    <name type="scientific">Aspergillus lentulus</name>
    <dbReference type="NCBI Taxonomy" id="293939"/>
    <lineage>
        <taxon>Eukaryota</taxon>
        <taxon>Fungi</taxon>
        <taxon>Dikarya</taxon>
        <taxon>Ascomycota</taxon>
        <taxon>Pezizomycotina</taxon>
        <taxon>Eurotiomycetes</taxon>
        <taxon>Eurotiomycetidae</taxon>
        <taxon>Eurotiales</taxon>
        <taxon>Aspergillaceae</taxon>
        <taxon>Aspergillus</taxon>
        <taxon>Aspergillus subgen. Fumigati</taxon>
    </lineage>
</organism>
<dbReference type="Proteomes" id="UP000051487">
    <property type="component" value="Unassembled WGS sequence"/>
</dbReference>
<dbReference type="AlphaFoldDB" id="A0AAN4PJP2"/>
<gene>
    <name evidence="1" type="ORF">ALT_5295</name>
</gene>
<evidence type="ECO:0000313" key="1">
    <source>
        <dbReference type="EMBL" id="GAQ07974.1"/>
    </source>
</evidence>